<gene>
    <name evidence="6" type="ORF">OA57_08940</name>
</gene>
<keyword evidence="3" id="KW-0238">DNA-binding</keyword>
<dbReference type="GO" id="GO:0006351">
    <property type="term" value="P:DNA-templated transcription"/>
    <property type="evidence" value="ECO:0007669"/>
    <property type="project" value="TreeGrafter"/>
</dbReference>
<protein>
    <submittedName>
        <fullName evidence="6">LysR family transcriptional regulator</fullName>
    </submittedName>
</protein>
<dbReference type="PROSITE" id="PS50931">
    <property type="entry name" value="HTH_LYSR"/>
    <property type="match status" value="1"/>
</dbReference>
<keyword evidence="4" id="KW-0804">Transcription</keyword>
<evidence type="ECO:0000259" key="5">
    <source>
        <dbReference type="PROSITE" id="PS50931"/>
    </source>
</evidence>
<dbReference type="InterPro" id="IPR000847">
    <property type="entry name" value="LysR_HTH_N"/>
</dbReference>
<dbReference type="Gene3D" id="1.10.10.10">
    <property type="entry name" value="Winged helix-like DNA-binding domain superfamily/Winged helix DNA-binding domain"/>
    <property type="match status" value="1"/>
</dbReference>
<evidence type="ECO:0000256" key="4">
    <source>
        <dbReference type="ARBA" id="ARBA00023163"/>
    </source>
</evidence>
<dbReference type="EMBL" id="JSUM01000014">
    <property type="protein sequence ID" value="KGQ69758.1"/>
    <property type="molecule type" value="Genomic_DNA"/>
</dbReference>
<dbReference type="InterPro" id="IPR036390">
    <property type="entry name" value="WH_DNA-bd_sf"/>
</dbReference>
<organism evidence="6 7">
    <name type="scientific">Chelonobacter oris</name>
    <dbReference type="NCBI Taxonomy" id="505317"/>
    <lineage>
        <taxon>Bacteria</taxon>
        <taxon>Pseudomonadati</taxon>
        <taxon>Pseudomonadota</taxon>
        <taxon>Gammaproteobacteria</taxon>
        <taxon>Pasteurellales</taxon>
        <taxon>Pasteurellaceae</taxon>
        <taxon>Chelonobacter</taxon>
    </lineage>
</organism>
<dbReference type="GO" id="GO:0003700">
    <property type="term" value="F:DNA-binding transcription factor activity"/>
    <property type="evidence" value="ECO:0007669"/>
    <property type="project" value="InterPro"/>
</dbReference>
<evidence type="ECO:0000256" key="2">
    <source>
        <dbReference type="ARBA" id="ARBA00023015"/>
    </source>
</evidence>
<proteinExistence type="inferred from homology"/>
<evidence type="ECO:0000313" key="6">
    <source>
        <dbReference type="EMBL" id="KGQ69758.1"/>
    </source>
</evidence>
<accession>A0A0A3AK48</accession>
<keyword evidence="2" id="KW-0805">Transcription regulation</keyword>
<dbReference type="InterPro" id="IPR058163">
    <property type="entry name" value="LysR-type_TF_proteobact-type"/>
</dbReference>
<keyword evidence="7" id="KW-1185">Reference proteome</keyword>
<dbReference type="InterPro" id="IPR036388">
    <property type="entry name" value="WH-like_DNA-bd_sf"/>
</dbReference>
<reference evidence="6 7" key="1">
    <citation type="submission" date="2014-11" db="EMBL/GenBank/DDBJ databases">
        <title>Draft genome sequence of Chelonobacter oris 1662T, associated with respiratory disease in Hermann's Tortoises.</title>
        <authorList>
            <person name="Kudirkiene E."/>
            <person name="Hansen M.J."/>
            <person name="Bojesen A.M."/>
        </authorList>
    </citation>
    <scope>NUCLEOTIDE SEQUENCE [LARGE SCALE GENOMIC DNA]</scope>
    <source>
        <strain evidence="6 7">1662</strain>
    </source>
</reference>
<sequence length="304" mass="34403">MNMSNIKKVAIPPIKSIQAFEQAAQLGSIVKAAESLSITPSAVSHQIAGLESFLNKKLFYRTGRGMILTGTGEKYLDAISGALHTINAATSNIIEKQEKEILSIHTSPSFGLLYLLPRIEKFKKQYNELQINLTCSYENIQFNLDQVDIDIRHGHFSWKNLSVLPIKNEYVTVLAHPSFLAKNKIKSPEDLLKNNLILSQSALIQWPQWFAHHNINISQGLTYAFSFDRSYMSCEAAKQGLGLIIESNLLTNSYLKSGDLIPVFDETFNIPINAHYITFPHSHKKYTKVQYFIDWLNTELNAQQ</sequence>
<dbReference type="Pfam" id="PF03466">
    <property type="entry name" value="LysR_substrate"/>
    <property type="match status" value="1"/>
</dbReference>
<name>A0A0A3AK48_9PAST</name>
<dbReference type="Proteomes" id="UP000030380">
    <property type="component" value="Unassembled WGS sequence"/>
</dbReference>
<dbReference type="InterPro" id="IPR005119">
    <property type="entry name" value="LysR_subst-bd"/>
</dbReference>
<evidence type="ECO:0000313" key="7">
    <source>
        <dbReference type="Proteomes" id="UP000030380"/>
    </source>
</evidence>
<evidence type="ECO:0000256" key="1">
    <source>
        <dbReference type="ARBA" id="ARBA00009437"/>
    </source>
</evidence>
<dbReference type="Pfam" id="PF00126">
    <property type="entry name" value="HTH_1"/>
    <property type="match status" value="1"/>
</dbReference>
<comment type="caution">
    <text evidence="6">The sequence shown here is derived from an EMBL/GenBank/DDBJ whole genome shotgun (WGS) entry which is preliminary data.</text>
</comment>
<dbReference type="PANTHER" id="PTHR30537">
    <property type="entry name" value="HTH-TYPE TRANSCRIPTIONAL REGULATOR"/>
    <property type="match status" value="1"/>
</dbReference>
<dbReference type="SUPFAM" id="SSF53850">
    <property type="entry name" value="Periplasmic binding protein-like II"/>
    <property type="match status" value="1"/>
</dbReference>
<dbReference type="OrthoDB" id="5526340at2"/>
<dbReference type="STRING" id="505317.OA57_08940"/>
<dbReference type="Gene3D" id="3.40.190.10">
    <property type="entry name" value="Periplasmic binding protein-like II"/>
    <property type="match status" value="2"/>
</dbReference>
<feature type="domain" description="HTH lysR-type" evidence="5">
    <location>
        <begin position="12"/>
        <end position="69"/>
    </location>
</feature>
<dbReference type="GO" id="GO:0043565">
    <property type="term" value="F:sequence-specific DNA binding"/>
    <property type="evidence" value="ECO:0007669"/>
    <property type="project" value="TreeGrafter"/>
</dbReference>
<comment type="similarity">
    <text evidence="1">Belongs to the LysR transcriptional regulatory family.</text>
</comment>
<dbReference type="SUPFAM" id="SSF46785">
    <property type="entry name" value="Winged helix' DNA-binding domain"/>
    <property type="match status" value="1"/>
</dbReference>
<dbReference type="PANTHER" id="PTHR30537:SF58">
    <property type="entry name" value="HTH-TYPE TRANSCRIPTIONAL REGULATOR PERR"/>
    <property type="match status" value="1"/>
</dbReference>
<evidence type="ECO:0000256" key="3">
    <source>
        <dbReference type="ARBA" id="ARBA00023125"/>
    </source>
</evidence>
<dbReference type="AlphaFoldDB" id="A0A0A3AK48"/>